<gene>
    <name evidence="2" type="ORF">SAMN05421760_109153</name>
</gene>
<keyword evidence="3" id="KW-1185">Reference proteome</keyword>
<evidence type="ECO:0000313" key="2">
    <source>
        <dbReference type="EMBL" id="SIS97971.1"/>
    </source>
</evidence>
<organism evidence="2 3">
    <name type="scientific">Neptunomonas antarctica</name>
    <dbReference type="NCBI Taxonomy" id="619304"/>
    <lineage>
        <taxon>Bacteria</taxon>
        <taxon>Pseudomonadati</taxon>
        <taxon>Pseudomonadota</taxon>
        <taxon>Gammaproteobacteria</taxon>
        <taxon>Oceanospirillales</taxon>
        <taxon>Oceanospirillaceae</taxon>
        <taxon>Neptunomonas</taxon>
    </lineage>
</organism>
<dbReference type="GO" id="GO:0015562">
    <property type="term" value="F:efflux transmembrane transporter activity"/>
    <property type="evidence" value="ECO:0007669"/>
    <property type="project" value="InterPro"/>
</dbReference>
<dbReference type="InterPro" id="IPR010131">
    <property type="entry name" value="MdtP/NodT-like"/>
</dbReference>
<dbReference type="STRING" id="619304.SAMN05421760_109153"/>
<dbReference type="PANTHER" id="PTHR30203">
    <property type="entry name" value="OUTER MEMBRANE CATION EFFLUX PROTEIN"/>
    <property type="match status" value="1"/>
</dbReference>
<dbReference type="InterPro" id="IPR003423">
    <property type="entry name" value="OMP_efflux"/>
</dbReference>
<dbReference type="Pfam" id="PF02321">
    <property type="entry name" value="OEP"/>
    <property type="match status" value="2"/>
</dbReference>
<name>A0A1N7NI85_9GAMM</name>
<reference evidence="3" key="1">
    <citation type="submission" date="2017-01" db="EMBL/GenBank/DDBJ databases">
        <authorList>
            <person name="Varghese N."/>
            <person name="Submissions S."/>
        </authorList>
    </citation>
    <scope>NUCLEOTIDE SEQUENCE [LARGE SCALE GENOMIC DNA]</scope>
    <source>
        <strain evidence="3">DSM 22306</strain>
    </source>
</reference>
<evidence type="ECO:0000313" key="3">
    <source>
        <dbReference type="Proteomes" id="UP000185999"/>
    </source>
</evidence>
<sequence>MSAAVFVRLITLGLGIGLTGCSTLLPEINKPEQAYLDIPVKWQIESVDQPIIEKPFLNSVSGLLMQSKLTSLIKEALDHNPDLNQLALEVQASGLLLKQVSAKRVPTLDLVMNASKNRRFENITNSYEFGLNVAWEIDLWGQLADLESATESDFTAQKWEYTAVRNLIAMSVVRLWLEGWALSEIQRIEQRYLGSLNNVEKLVLESYRDGLVQLADLSAIRVQQESTRSDMIATIELISRNHREMELLLGRAPSADSLIDVNELPEIMMPPTILPAKVIAQRPDIQAAFYRLKSNYANRFAQYKALLPSININGSLSKVGDSASLNQIFGSDIVWSLVGGVAQPLFNSGSLRAQAEASSATAEASWWAYRKTVLTSLQEVENALFMEHSLAQQLDRLAKVRLEVMQMKSINEEKYRSGLVDIFDLIESRLAVLEIDAHIIQMKAARMDNRMLLALAMGFGLEAANENK</sequence>
<protein>
    <submittedName>
        <fullName evidence="2">Outer membrane protein TolC</fullName>
    </submittedName>
</protein>
<dbReference type="SUPFAM" id="SSF56954">
    <property type="entry name" value="Outer membrane efflux proteins (OEP)"/>
    <property type="match status" value="1"/>
</dbReference>
<dbReference type="AlphaFoldDB" id="A0A1N7NI85"/>
<comment type="similarity">
    <text evidence="1">Belongs to the outer membrane factor (OMF) (TC 1.B.17) family.</text>
</comment>
<dbReference type="Gene3D" id="2.20.200.10">
    <property type="entry name" value="Outer membrane efflux proteins (OEP)"/>
    <property type="match status" value="1"/>
</dbReference>
<evidence type="ECO:0000256" key="1">
    <source>
        <dbReference type="ARBA" id="ARBA00007613"/>
    </source>
</evidence>
<dbReference type="EMBL" id="FTOE01000009">
    <property type="protein sequence ID" value="SIS97971.1"/>
    <property type="molecule type" value="Genomic_DNA"/>
</dbReference>
<proteinExistence type="inferred from homology"/>
<dbReference type="Gene3D" id="1.20.1600.10">
    <property type="entry name" value="Outer membrane efflux proteins (OEP)"/>
    <property type="match status" value="1"/>
</dbReference>
<dbReference type="Proteomes" id="UP000185999">
    <property type="component" value="Unassembled WGS sequence"/>
</dbReference>
<accession>A0A1N7NI85</accession>